<sequence>MRKHYTVEGDINAKKAKDAYPKLALCETCVSGYIVISEGERTYDQCAKCGADD</sequence>
<organism evidence="1 2">
    <name type="scientific">Vibrio scophthalmi LMG 19158</name>
    <dbReference type="NCBI Taxonomy" id="870967"/>
    <lineage>
        <taxon>Bacteria</taxon>
        <taxon>Pseudomonadati</taxon>
        <taxon>Pseudomonadota</taxon>
        <taxon>Gammaproteobacteria</taxon>
        <taxon>Vibrionales</taxon>
        <taxon>Vibrionaceae</taxon>
        <taxon>Vibrio</taxon>
    </lineage>
</organism>
<accession>F9RU23</accession>
<protein>
    <submittedName>
        <fullName evidence="1">Uncharacterized protein</fullName>
    </submittedName>
</protein>
<dbReference type="Proteomes" id="UP000004349">
    <property type="component" value="Unassembled WGS sequence"/>
</dbReference>
<comment type="caution">
    <text evidence="1">The sequence shown here is derived from an EMBL/GenBank/DDBJ whole genome shotgun (WGS) entry which is preliminary data.</text>
</comment>
<evidence type="ECO:0000313" key="2">
    <source>
        <dbReference type="Proteomes" id="UP000004349"/>
    </source>
</evidence>
<reference evidence="1 2" key="1">
    <citation type="journal article" date="2012" name="Int. J. Syst. Evol. Microbiol.">
        <title>Vibrio caribbeanicus sp. nov., isolated from the marine sponge Scleritoderma cyanea.</title>
        <authorList>
            <person name="Hoffmann M."/>
            <person name="Monday S.R."/>
            <person name="Allard M.W."/>
            <person name="Strain E.A."/>
            <person name="Whittaker P."/>
            <person name="Naum M."/>
            <person name="McCarthy P.J."/>
            <person name="Lopez J.V."/>
            <person name="Fischer M."/>
            <person name="Brown E.W."/>
        </authorList>
    </citation>
    <scope>NUCLEOTIDE SEQUENCE [LARGE SCALE GENOMIC DNA]</scope>
    <source>
        <strain evidence="1 2">LMG 19158</strain>
    </source>
</reference>
<gene>
    <name evidence="1" type="ORF">VIS19158_08423</name>
</gene>
<dbReference type="AlphaFoldDB" id="F9RU23"/>
<evidence type="ECO:0000313" key="1">
    <source>
        <dbReference type="EMBL" id="EGU30642.1"/>
    </source>
</evidence>
<proteinExistence type="predicted"/>
<dbReference type="EMBL" id="AFWE01000213">
    <property type="protein sequence ID" value="EGU30642.1"/>
    <property type="molecule type" value="Genomic_DNA"/>
</dbReference>
<name>F9RU23_9VIBR</name>
<dbReference type="RefSeq" id="WP_005599088.1">
    <property type="nucleotide sequence ID" value="NZ_AFWE01000213.1"/>
</dbReference>
<dbReference type="eggNOG" id="ENOG5030QT3">
    <property type="taxonomic scope" value="Bacteria"/>
</dbReference>